<feature type="transmembrane region" description="Helical" evidence="26">
    <location>
        <begin position="649"/>
        <end position="671"/>
    </location>
</feature>
<gene>
    <name evidence="27" type="ORF">CXG81DRAFT_16726</name>
</gene>
<feature type="compositionally biased region" description="Basic and acidic residues" evidence="25">
    <location>
        <begin position="960"/>
        <end position="971"/>
    </location>
</feature>
<comment type="catalytic activity">
    <reaction evidence="20">
        <text>L-lysyl-glycine(out) = L-lysyl-glycine(in)</text>
        <dbReference type="Rhea" id="RHEA:79407"/>
        <dbReference type="ChEBI" id="CHEBI:191202"/>
    </reaction>
</comment>
<feature type="region of interest" description="Disordered" evidence="25">
    <location>
        <begin position="65"/>
        <end position="138"/>
    </location>
</feature>
<comment type="catalytic activity">
    <reaction evidence="10">
        <text>L-alpha-aminoacyl-L-arginine(out) = L-alpha-aminoacyl-L-arginine(in)</text>
        <dbReference type="Rhea" id="RHEA:79367"/>
        <dbReference type="ChEBI" id="CHEBI:229968"/>
    </reaction>
</comment>
<comment type="catalytic activity">
    <reaction evidence="14">
        <text>L-aspartyl-L-lysine(out) = L-aspartyl-L-lysine(in)</text>
        <dbReference type="Rhea" id="RHEA:79411"/>
        <dbReference type="ChEBI" id="CHEBI:229953"/>
    </reaction>
</comment>
<evidence type="ECO:0000256" key="8">
    <source>
        <dbReference type="ARBA" id="ARBA00044876"/>
    </source>
</evidence>
<dbReference type="InterPro" id="IPR011701">
    <property type="entry name" value="MFS"/>
</dbReference>
<feature type="transmembrane region" description="Helical" evidence="26">
    <location>
        <begin position="678"/>
        <end position="697"/>
    </location>
</feature>
<comment type="catalytic activity">
    <reaction evidence="15">
        <text>L-arginyl-L-alpha-amino acid(out) = L-arginyl-L-alpha-amino acid(in)</text>
        <dbReference type="Rhea" id="RHEA:79371"/>
        <dbReference type="ChEBI" id="CHEBI:84315"/>
    </reaction>
</comment>
<name>A0A4P9XE00_9FUNG</name>
<evidence type="ECO:0000256" key="21">
    <source>
        <dbReference type="ARBA" id="ARBA00044985"/>
    </source>
</evidence>
<dbReference type="AlphaFoldDB" id="A0A4P9XE00"/>
<comment type="catalytic activity">
    <reaction evidence="9">
        <text>L-histidyl-glycine(out) = L-histidyl-glycine(in)</text>
        <dbReference type="Rhea" id="RHEA:79395"/>
        <dbReference type="ChEBI" id="CHEBI:229957"/>
    </reaction>
</comment>
<feature type="region of interest" description="Disordered" evidence="25">
    <location>
        <begin position="843"/>
        <end position="987"/>
    </location>
</feature>
<reference evidence="28" key="1">
    <citation type="journal article" date="2018" name="Nat. Microbiol.">
        <title>Leveraging single-cell genomics to expand the fungal tree of life.</title>
        <authorList>
            <person name="Ahrendt S.R."/>
            <person name="Quandt C.A."/>
            <person name="Ciobanu D."/>
            <person name="Clum A."/>
            <person name="Salamov A."/>
            <person name="Andreopoulos B."/>
            <person name="Cheng J.F."/>
            <person name="Woyke T."/>
            <person name="Pelin A."/>
            <person name="Henrissat B."/>
            <person name="Reynolds N.K."/>
            <person name="Benny G.L."/>
            <person name="Smith M.E."/>
            <person name="James T.Y."/>
            <person name="Grigoriev I.V."/>
        </authorList>
    </citation>
    <scope>NUCLEOTIDE SEQUENCE [LARGE SCALE GENOMIC DNA]</scope>
    <source>
        <strain evidence="28">ATCC 52028</strain>
    </source>
</reference>
<evidence type="ECO:0000256" key="26">
    <source>
        <dbReference type="SAM" id="Phobius"/>
    </source>
</evidence>
<dbReference type="EMBL" id="ML014118">
    <property type="protein sequence ID" value="RKP03757.1"/>
    <property type="molecule type" value="Genomic_DNA"/>
</dbReference>
<feature type="compositionally biased region" description="Polar residues" evidence="25">
    <location>
        <begin position="96"/>
        <end position="111"/>
    </location>
</feature>
<dbReference type="STRING" id="1555241.A0A4P9XE00"/>
<keyword evidence="7" id="KW-0458">Lysosome</keyword>
<comment type="similarity">
    <text evidence="2">Belongs to the major facilitator superfamily.</text>
</comment>
<feature type="region of interest" description="Disordered" evidence="25">
    <location>
        <begin position="541"/>
        <end position="560"/>
    </location>
</feature>
<dbReference type="InterPro" id="IPR052187">
    <property type="entry name" value="MFSD1"/>
</dbReference>
<comment type="catalytic activity">
    <reaction evidence="19">
        <text>L-alanyl-L-lysine(out) = L-alanyl-L-lysine(in)</text>
        <dbReference type="Rhea" id="RHEA:79415"/>
        <dbReference type="ChEBI" id="CHEBI:192470"/>
    </reaction>
</comment>
<dbReference type="OrthoDB" id="424834at2759"/>
<feature type="region of interest" description="Disordered" evidence="25">
    <location>
        <begin position="1"/>
        <end position="21"/>
    </location>
</feature>
<evidence type="ECO:0000256" key="23">
    <source>
        <dbReference type="ARBA" id="ARBA00045709"/>
    </source>
</evidence>
<evidence type="ECO:0000256" key="9">
    <source>
        <dbReference type="ARBA" id="ARBA00044878"/>
    </source>
</evidence>
<evidence type="ECO:0000256" key="22">
    <source>
        <dbReference type="ARBA" id="ARBA00045018"/>
    </source>
</evidence>
<keyword evidence="6 26" id="KW-0472">Membrane</keyword>
<protein>
    <recommendedName>
        <fullName evidence="21">Lysosomal dipeptide transporter MFSD1</fullName>
    </recommendedName>
    <alternativeName>
        <fullName evidence="22">Major facilitator superfamily domain-containing protein 1</fullName>
    </alternativeName>
</protein>
<comment type="catalytic activity">
    <reaction evidence="8">
        <text>L-lysyl-L-alanine(out) = L-lysyl-L-alanine(in)</text>
        <dbReference type="Rhea" id="RHEA:79399"/>
        <dbReference type="ChEBI" id="CHEBI:229954"/>
    </reaction>
</comment>
<comment type="catalytic activity">
    <reaction evidence="18">
        <text>L-histidyl-L-alpha-amino acid(out) = L-histidyl-L-alpha-amino acid(in)</text>
        <dbReference type="Rhea" id="RHEA:79379"/>
        <dbReference type="ChEBI" id="CHEBI:229964"/>
    </reaction>
</comment>
<comment type="catalytic activity">
    <reaction evidence="17">
        <text>L-arginyl-glycine(out) = L-arginyl-glycine(in)</text>
        <dbReference type="Rhea" id="RHEA:79391"/>
        <dbReference type="ChEBI" id="CHEBI:229955"/>
    </reaction>
</comment>
<comment type="catalytic activity">
    <reaction evidence="11">
        <text>L-alpha-aminoacyl-L-histidine(out) = L-alpha-aminoacyl-L-histidine(in)</text>
        <dbReference type="Rhea" id="RHEA:79375"/>
        <dbReference type="ChEBI" id="CHEBI:229967"/>
    </reaction>
</comment>
<feature type="transmembrane region" description="Helical" evidence="26">
    <location>
        <begin position="315"/>
        <end position="335"/>
    </location>
</feature>
<evidence type="ECO:0000256" key="24">
    <source>
        <dbReference type="ARBA" id="ARBA00046376"/>
    </source>
</evidence>
<evidence type="ECO:0000313" key="27">
    <source>
        <dbReference type="EMBL" id="RKP03757.1"/>
    </source>
</evidence>
<feature type="transmembrane region" description="Helical" evidence="26">
    <location>
        <begin position="406"/>
        <end position="429"/>
    </location>
</feature>
<feature type="transmembrane region" description="Helical" evidence="26">
    <location>
        <begin position="751"/>
        <end position="773"/>
    </location>
</feature>
<evidence type="ECO:0000256" key="4">
    <source>
        <dbReference type="ARBA" id="ARBA00022692"/>
    </source>
</evidence>
<evidence type="ECO:0000256" key="19">
    <source>
        <dbReference type="ARBA" id="ARBA00044919"/>
    </source>
</evidence>
<accession>A0A4P9XE00</accession>
<evidence type="ECO:0000256" key="1">
    <source>
        <dbReference type="ARBA" id="ARBA00004155"/>
    </source>
</evidence>
<keyword evidence="4 26" id="KW-0812">Transmembrane</keyword>
<dbReference type="GO" id="GO:0022857">
    <property type="term" value="F:transmembrane transporter activity"/>
    <property type="evidence" value="ECO:0007669"/>
    <property type="project" value="InterPro"/>
</dbReference>
<evidence type="ECO:0000256" key="11">
    <source>
        <dbReference type="ARBA" id="ARBA00044884"/>
    </source>
</evidence>
<evidence type="ECO:0000256" key="5">
    <source>
        <dbReference type="ARBA" id="ARBA00022989"/>
    </source>
</evidence>
<comment type="catalytic activity">
    <reaction evidence="13">
        <text>L-alpha-aminoacyl-L-lysine(out) = L-alpha-aminoacyl-L-lysine(in)</text>
        <dbReference type="Rhea" id="RHEA:79383"/>
        <dbReference type="ChEBI" id="CHEBI:229966"/>
    </reaction>
</comment>
<keyword evidence="5 26" id="KW-1133">Transmembrane helix</keyword>
<evidence type="ECO:0000256" key="16">
    <source>
        <dbReference type="ARBA" id="ARBA00044900"/>
    </source>
</evidence>
<evidence type="ECO:0000256" key="10">
    <source>
        <dbReference type="ARBA" id="ARBA00044881"/>
    </source>
</evidence>
<feature type="compositionally biased region" description="Acidic residues" evidence="25">
    <location>
        <begin position="850"/>
        <end position="875"/>
    </location>
</feature>
<feature type="transmembrane region" description="Helical" evidence="26">
    <location>
        <begin position="611"/>
        <end position="629"/>
    </location>
</feature>
<evidence type="ECO:0000256" key="7">
    <source>
        <dbReference type="ARBA" id="ARBA00023228"/>
    </source>
</evidence>
<evidence type="ECO:0000256" key="13">
    <source>
        <dbReference type="ARBA" id="ARBA00044893"/>
    </source>
</evidence>
<feature type="compositionally biased region" description="Basic and acidic residues" evidence="25">
    <location>
        <begin position="484"/>
        <end position="503"/>
    </location>
</feature>
<evidence type="ECO:0000256" key="14">
    <source>
        <dbReference type="ARBA" id="ARBA00044898"/>
    </source>
</evidence>
<feature type="compositionally biased region" description="Polar residues" evidence="25">
    <location>
        <begin position="933"/>
        <end position="946"/>
    </location>
</feature>
<evidence type="ECO:0000256" key="6">
    <source>
        <dbReference type="ARBA" id="ARBA00023136"/>
    </source>
</evidence>
<evidence type="ECO:0000256" key="12">
    <source>
        <dbReference type="ARBA" id="ARBA00044891"/>
    </source>
</evidence>
<keyword evidence="28" id="KW-1185">Reference proteome</keyword>
<feature type="compositionally biased region" description="Basic and acidic residues" evidence="25">
    <location>
        <begin position="910"/>
        <end position="919"/>
    </location>
</feature>
<evidence type="ECO:0000256" key="2">
    <source>
        <dbReference type="ARBA" id="ARBA00008335"/>
    </source>
</evidence>
<feature type="compositionally biased region" description="Pro residues" evidence="25">
    <location>
        <begin position="510"/>
        <end position="521"/>
    </location>
</feature>
<organism evidence="27 28">
    <name type="scientific">Caulochytrium protostelioides</name>
    <dbReference type="NCBI Taxonomy" id="1555241"/>
    <lineage>
        <taxon>Eukaryota</taxon>
        <taxon>Fungi</taxon>
        <taxon>Fungi incertae sedis</taxon>
        <taxon>Chytridiomycota</taxon>
        <taxon>Chytridiomycota incertae sedis</taxon>
        <taxon>Chytridiomycetes</taxon>
        <taxon>Caulochytriales</taxon>
        <taxon>Caulochytriaceae</taxon>
        <taxon>Caulochytrium</taxon>
    </lineage>
</organism>
<evidence type="ECO:0000256" key="3">
    <source>
        <dbReference type="ARBA" id="ARBA00022448"/>
    </source>
</evidence>
<dbReference type="Pfam" id="PF07690">
    <property type="entry name" value="MFS_1"/>
    <property type="match status" value="1"/>
</dbReference>
<comment type="subunit">
    <text evidence="24">Homodimer. Interacts with lysosomal protein GLMP (via lumenal domain); the interaction starts while both proteins are still in the endoplasmic reticulum and is required for stabilization of MFSD1 in lysosomes but has no direct effect on its targeting to lysosomes or transporter activity.</text>
</comment>
<feature type="transmembrane region" description="Helical" evidence="26">
    <location>
        <begin position="785"/>
        <end position="809"/>
    </location>
</feature>
<evidence type="ECO:0000256" key="20">
    <source>
        <dbReference type="ARBA" id="ARBA00044924"/>
    </source>
</evidence>
<feature type="compositionally biased region" description="Pro residues" evidence="25">
    <location>
        <begin position="1"/>
        <end position="15"/>
    </location>
</feature>
<comment type="function">
    <text evidence="23">Lysosomal dipeptide uniporter that selectively exports lysine, arginine or histidine-containing dipeptides with a net positive charge from the lysosome lumen into the cytosol. Could play a role in a specific type of protein O-glycosylation indirectly regulating macrophages migration and tissue invasion. Also essential for liver homeostasis.</text>
</comment>
<comment type="subcellular location">
    <subcellularLocation>
        <location evidence="1">Lysosome membrane</location>
        <topology evidence="1">Multi-pass membrane protein</topology>
    </subcellularLocation>
</comment>
<keyword evidence="3" id="KW-0813">Transport</keyword>
<proteinExistence type="inferred from homology"/>
<evidence type="ECO:0000313" key="28">
    <source>
        <dbReference type="Proteomes" id="UP000274922"/>
    </source>
</evidence>
<evidence type="ECO:0000256" key="15">
    <source>
        <dbReference type="ARBA" id="ARBA00044899"/>
    </source>
</evidence>
<dbReference type="Gene3D" id="1.20.1250.20">
    <property type="entry name" value="MFS general substrate transporter like domains"/>
    <property type="match status" value="2"/>
</dbReference>
<dbReference type="Proteomes" id="UP000274922">
    <property type="component" value="Unassembled WGS sequence"/>
</dbReference>
<dbReference type="PANTHER" id="PTHR23512:SF3">
    <property type="entry name" value="MAJOR FACILITATOR SUPERFAMILY DOMAIN-CONTAINING PROTEIN 1"/>
    <property type="match status" value="1"/>
</dbReference>
<dbReference type="InterPro" id="IPR036259">
    <property type="entry name" value="MFS_trans_sf"/>
</dbReference>
<dbReference type="PANTHER" id="PTHR23512">
    <property type="entry name" value="MAJOR FACILITATOR SUPERFAMILY DOMAIN-CONTAINING PROTEIN 1"/>
    <property type="match status" value="1"/>
</dbReference>
<comment type="catalytic activity">
    <reaction evidence="16">
        <text>L-lysyl-L-lysine(out) = L-lysyl-L-lysine(in)</text>
        <dbReference type="Rhea" id="RHEA:79403"/>
        <dbReference type="ChEBI" id="CHEBI:229956"/>
    </reaction>
</comment>
<evidence type="ECO:0000256" key="17">
    <source>
        <dbReference type="ARBA" id="ARBA00044903"/>
    </source>
</evidence>
<feature type="transmembrane region" description="Helical" evidence="26">
    <location>
        <begin position="347"/>
        <end position="368"/>
    </location>
</feature>
<feature type="transmembrane region" description="Helical" evidence="26">
    <location>
        <begin position="240"/>
        <end position="260"/>
    </location>
</feature>
<dbReference type="SUPFAM" id="SSF103473">
    <property type="entry name" value="MFS general substrate transporter"/>
    <property type="match status" value="1"/>
</dbReference>
<sequence length="987" mass="104205">MASTPPPPPSDPSAPAPASASAVVLALSRSQESLAAWEAESARHTPPHVVSLGRGRAISLNLQRHSIDGPPLRPGGHSGHSGAGARTAPGTGQRRAVSQSHPVTPARTATSLDHDWPGRHRLRGPTPRSTSASLREPLPPMPWMLLLPGNPLEGFIPTPHTRRSMSLSARHYGSGISTSGAGGAGVGGGGSHGSGGVGIGGMRIARLRRGGKGQLLRRGSSIIGVAPITIQVAAPTWHPHLRWLVLALSCMLLFGNFYAYDNPAALNRALQTWLGHDYDVWQYELQTLYAVYSFPNMFLPFFGGMLVDHFEPRRVLLFFSTIVCIGQTIVALGVAAKSFPVMLGGRILFGIGGETISVVQASITTGWFHQKELSFALGLNLCISRFGSVVNDWLSPRIETALGVPSAVWAGAAMCYISWIAALLLVLVLGASQSQPPTAAAAAAWADPEPQWSLTQTLMSEPLDEEDDEGGSYVPLRTTPQPHADAELRHEDGTRLLDVRDDGNSATWPPTTPPRPAPPRPAHAAVDPATALRMTTGRDDGHVAEAAGGRGASPPPRRALIDARPREGVSLLPTPSTDPLQAADYKMGMEASPVSGLLHEWFSDVAYFPPAFWLVCVICILLYGTVIPFNSIAQDLLMSKWYPNDARTAGAVMSIPDTLSAVLVPIFGFVVDRYGGRATLLGLCAITIMFVHLALGFSDASPVGPLVMLGLAYSLYGVAIWPSVATIIQHTEAQLTRDGVLNASGTGPPKLLGTAYGLATAALNMALTVFPFLVAQVRVWGGDSFAALEVFFAATAALGLLASGVLWAVDQRYGGLLQMPEHDNHPSAAATAALVAATLIADDEGSHDGDSDDDGNDEGDDDGGDDGSGDEDDDAVAGPRDDEAAHRRRTRWMPGTRRGYAPVSSVSSEGKPRTRRWDRPPPAAATTSPSSTVVTQLANHGSTSSGLALGTRRSPMTAPGRDRRVLGRVERTASMAPLLGPLPHDIP</sequence>
<comment type="catalytic activity">
    <reaction evidence="12">
        <text>L-lysyl-L-alpha-amino acid(out) = L-lysyl-L-alpha-amino acid(in)</text>
        <dbReference type="Rhea" id="RHEA:79387"/>
        <dbReference type="ChEBI" id="CHEBI:229965"/>
    </reaction>
</comment>
<evidence type="ECO:0000256" key="18">
    <source>
        <dbReference type="ARBA" id="ARBA00044912"/>
    </source>
</evidence>
<evidence type="ECO:0000256" key="25">
    <source>
        <dbReference type="SAM" id="MobiDB-lite"/>
    </source>
</evidence>
<feature type="transmembrane region" description="Helical" evidence="26">
    <location>
        <begin position="703"/>
        <end position="728"/>
    </location>
</feature>
<feature type="region of interest" description="Disordered" evidence="25">
    <location>
        <begin position="462"/>
        <end position="524"/>
    </location>
</feature>